<evidence type="ECO:0000256" key="6">
    <source>
        <dbReference type="ARBA" id="ARBA00022927"/>
    </source>
</evidence>
<dbReference type="InterPro" id="IPR027282">
    <property type="entry name" value="TPS"/>
</dbReference>
<dbReference type="EMBL" id="CP013422">
    <property type="protein sequence ID" value="AOJ77582.1"/>
    <property type="molecule type" value="Genomic_DNA"/>
</dbReference>
<dbReference type="PANTHER" id="PTHR34597">
    <property type="entry name" value="SLR1661 PROTEIN"/>
    <property type="match status" value="1"/>
</dbReference>
<evidence type="ECO:0000256" key="4">
    <source>
        <dbReference type="ARBA" id="ARBA00022452"/>
    </source>
</evidence>
<keyword evidence="6" id="KW-0653">Protein transport</keyword>
<feature type="chain" id="PRO_5008565114" description="POTRA domain-containing protein" evidence="10">
    <location>
        <begin position="23"/>
        <end position="584"/>
    </location>
</feature>
<evidence type="ECO:0000256" key="1">
    <source>
        <dbReference type="ARBA" id="ARBA00004442"/>
    </source>
</evidence>
<feature type="signal peptide" evidence="10">
    <location>
        <begin position="1"/>
        <end position="22"/>
    </location>
</feature>
<dbReference type="Pfam" id="PF17287">
    <property type="entry name" value="POTRA_3"/>
    <property type="match status" value="1"/>
</dbReference>
<dbReference type="Gene3D" id="2.40.160.50">
    <property type="entry name" value="membrane protein fhac: a member of the omp85/tpsb transporter family"/>
    <property type="match status" value="1"/>
</dbReference>
<evidence type="ECO:0000256" key="10">
    <source>
        <dbReference type="SAM" id="SignalP"/>
    </source>
</evidence>
<dbReference type="Pfam" id="PF08479">
    <property type="entry name" value="POTRA_2"/>
    <property type="match status" value="1"/>
</dbReference>
<protein>
    <recommendedName>
        <fullName evidence="11">POTRA domain-containing protein</fullName>
    </recommendedName>
</protein>
<organism evidence="12 13">
    <name type="scientific">Burkholderia ubonensis</name>
    <dbReference type="NCBI Taxonomy" id="101571"/>
    <lineage>
        <taxon>Bacteria</taxon>
        <taxon>Pseudomonadati</taxon>
        <taxon>Pseudomonadota</taxon>
        <taxon>Betaproteobacteria</taxon>
        <taxon>Burkholderiales</taxon>
        <taxon>Burkholderiaceae</taxon>
        <taxon>Burkholderia</taxon>
        <taxon>Burkholderia cepacia complex</taxon>
    </lineage>
</organism>
<evidence type="ECO:0000313" key="12">
    <source>
        <dbReference type="EMBL" id="AOJ77582.1"/>
    </source>
</evidence>
<feature type="region of interest" description="Disordered" evidence="9">
    <location>
        <begin position="29"/>
        <end position="52"/>
    </location>
</feature>
<dbReference type="AlphaFoldDB" id="A0A1B4LK81"/>
<keyword evidence="7" id="KW-0472">Membrane</keyword>
<dbReference type="Gene3D" id="3.10.20.310">
    <property type="entry name" value="membrane protein fhac"/>
    <property type="match status" value="1"/>
</dbReference>
<reference evidence="12 13" key="1">
    <citation type="submission" date="2015-12" db="EMBL/GenBank/DDBJ databases">
        <title>Diversity of Burkholderia near neighbor genomes.</title>
        <authorList>
            <person name="Sahl J."/>
            <person name="Wagner D."/>
            <person name="Keim P."/>
        </authorList>
    </citation>
    <scope>NUCLEOTIDE SEQUENCE [LARGE SCALE GENOMIC DNA]</scope>
    <source>
        <strain evidence="12 13">MSMB0783</strain>
    </source>
</reference>
<dbReference type="InterPro" id="IPR051544">
    <property type="entry name" value="TPS_OM_transporter"/>
</dbReference>
<sequence length="584" mass="63935">MKIAKRLTALPITALVSLAVHAQQAPTPADQAAAAKANAEQDRQAQQQWEAQQRAVTVRAPSVRSEVPKVEAYPALPTETPCFRIDRFTLDVPASLPDAAKAQGASALPMDRFSFAREWLEHYAGQCVGKQGIDVLVKGLSQAILARGYVTTRVLIPEQDLSTGTLKLSLIPGVIRHVRFTDEKLRGTWKTAFPTRDGELLNLRDLEQGLEQMKRVTSQDVSMQIVPADVPGESDVVLDVKRGKPWTVVASIDNSGTRATGKVQGNLSLGIDNPLGLNDIFNIGVSQDLEFGDKRLGSHGWNGFYSIPWGYWTATLSAYTNTYYQQIAGVNQTFVASGNSKTVDFKLARVLARSQNDVFGAYARLSRRFGQSFIEDTEISQQRRNNTMIELGLTDRHYFGGAQFDGSTAYRQGIGGFGAQDDMLAAGPTYRFKMAVLDANLSVPFAIAQQPFRYVTTFHGQYTGNTLYYIDDMTIGSRYTVRGFDGETMLAAARGFYWRNELQMPIGQTGQAVYAGIDYGRVWGPQPVALVGTQLAGAVIGVKGSVATRFGAYGYDLFAGTPIYKPSGFPTARVTFGFQLTSQF</sequence>
<dbReference type="PROSITE" id="PS51779">
    <property type="entry name" value="POTRA"/>
    <property type="match status" value="1"/>
</dbReference>
<evidence type="ECO:0000313" key="13">
    <source>
        <dbReference type="Proteomes" id="UP000243680"/>
    </source>
</evidence>
<dbReference type="GO" id="GO:0046819">
    <property type="term" value="P:protein secretion by the type V secretion system"/>
    <property type="evidence" value="ECO:0007669"/>
    <property type="project" value="TreeGrafter"/>
</dbReference>
<keyword evidence="4" id="KW-1134">Transmembrane beta strand</keyword>
<dbReference type="InterPro" id="IPR013686">
    <property type="entry name" value="Polypept-transport_assoc_ShlB"/>
</dbReference>
<evidence type="ECO:0000256" key="2">
    <source>
        <dbReference type="ARBA" id="ARBA00009055"/>
    </source>
</evidence>
<dbReference type="PANTHER" id="PTHR34597:SF3">
    <property type="entry name" value="OUTER MEMBRANE TRANSPORTER CDIB"/>
    <property type="match status" value="1"/>
</dbReference>
<comment type="similarity">
    <text evidence="2">Belongs to the TPS (TC 1.B.20) family.</text>
</comment>
<keyword evidence="8" id="KW-0998">Cell outer membrane</keyword>
<evidence type="ECO:0000256" key="5">
    <source>
        <dbReference type="ARBA" id="ARBA00022692"/>
    </source>
</evidence>
<dbReference type="GO" id="GO:0009279">
    <property type="term" value="C:cell outer membrane"/>
    <property type="evidence" value="ECO:0007669"/>
    <property type="project" value="UniProtKB-SubCell"/>
</dbReference>
<evidence type="ECO:0000256" key="3">
    <source>
        <dbReference type="ARBA" id="ARBA00022448"/>
    </source>
</evidence>
<evidence type="ECO:0000259" key="11">
    <source>
        <dbReference type="PROSITE" id="PS51779"/>
    </source>
</evidence>
<dbReference type="InterPro" id="IPR034746">
    <property type="entry name" value="POTRA"/>
</dbReference>
<keyword evidence="10" id="KW-0732">Signal</keyword>
<accession>A0A1B4LK81</accession>
<dbReference type="GO" id="GO:0008320">
    <property type="term" value="F:protein transmembrane transporter activity"/>
    <property type="evidence" value="ECO:0007669"/>
    <property type="project" value="TreeGrafter"/>
</dbReference>
<evidence type="ECO:0000256" key="7">
    <source>
        <dbReference type="ARBA" id="ARBA00023136"/>
    </source>
</evidence>
<keyword evidence="5" id="KW-0812">Transmembrane</keyword>
<proteinExistence type="inferred from homology"/>
<name>A0A1B4LK81_9BURK</name>
<dbReference type="GO" id="GO:0098046">
    <property type="term" value="C:type V protein secretion system complex"/>
    <property type="evidence" value="ECO:0007669"/>
    <property type="project" value="TreeGrafter"/>
</dbReference>
<evidence type="ECO:0000256" key="9">
    <source>
        <dbReference type="SAM" id="MobiDB-lite"/>
    </source>
</evidence>
<dbReference type="PIRSF" id="PIRSF029745">
    <property type="entry name" value="FhaC"/>
    <property type="match status" value="1"/>
</dbReference>
<keyword evidence="3" id="KW-0813">Transport</keyword>
<dbReference type="InterPro" id="IPR005565">
    <property type="entry name" value="Hemolysn_activator_HlyB_C"/>
</dbReference>
<dbReference type="RefSeq" id="WP_069239917.1">
    <property type="nucleotide sequence ID" value="NZ_CP013422.1"/>
</dbReference>
<dbReference type="Proteomes" id="UP000243680">
    <property type="component" value="Chromosome 2"/>
</dbReference>
<gene>
    <name evidence="12" type="ORF">WJ35_21035</name>
</gene>
<feature type="domain" description="POTRA" evidence="11">
    <location>
        <begin position="100"/>
        <end position="173"/>
    </location>
</feature>
<evidence type="ECO:0000256" key="8">
    <source>
        <dbReference type="ARBA" id="ARBA00023237"/>
    </source>
</evidence>
<dbReference type="InterPro" id="IPR035251">
    <property type="entry name" value="ShlB_POTRA"/>
</dbReference>
<comment type="subcellular location">
    <subcellularLocation>
        <location evidence="1">Cell outer membrane</location>
    </subcellularLocation>
</comment>
<dbReference type="Pfam" id="PF03865">
    <property type="entry name" value="ShlB"/>
    <property type="match status" value="1"/>
</dbReference>